<dbReference type="AlphaFoldDB" id="B2AP38"/>
<dbReference type="KEGG" id="pan:PODANSg2516"/>
<evidence type="ECO:0000313" key="2">
    <source>
        <dbReference type="EMBL" id="CAP65732.1"/>
    </source>
</evidence>
<accession>B2AP38</accession>
<dbReference type="HOGENOM" id="CLU_2016219_0_0_1"/>
<proteinExistence type="predicted"/>
<name>B2AP38_PODAN</name>
<protein>
    <submittedName>
        <fullName evidence="2">Podospora anserina S mat+ genomic DNA chromosome 7, supercontig 3</fullName>
    </submittedName>
</protein>
<organism evidence="2">
    <name type="scientific">Podospora anserina (strain S / ATCC MYA-4624 / DSM 980 / FGSC 10383)</name>
    <name type="common">Pleurage anserina</name>
    <dbReference type="NCBI Taxonomy" id="515849"/>
    <lineage>
        <taxon>Eukaryota</taxon>
        <taxon>Fungi</taxon>
        <taxon>Dikarya</taxon>
        <taxon>Ascomycota</taxon>
        <taxon>Pezizomycotina</taxon>
        <taxon>Sordariomycetes</taxon>
        <taxon>Sordariomycetidae</taxon>
        <taxon>Sordariales</taxon>
        <taxon>Podosporaceae</taxon>
        <taxon>Podospora</taxon>
        <taxon>Podospora anserina</taxon>
    </lineage>
</organism>
<gene>
    <name evidence="2" type="ORF">PODANS_7_660</name>
</gene>
<dbReference type="GeneID" id="6189727"/>
<dbReference type="EMBL" id="CU633873">
    <property type="protein sequence ID" value="CAP65732.1"/>
    <property type="molecule type" value="Genomic_DNA"/>
</dbReference>
<sequence>MAPHAEESVGTHTGHEDVQHQQENERNMPKPGEYIQFDHLPAGGPLNRWSHFMTRDHDYPGAQASLFALYFSQKLPNGGASCRNPDTSRPTGSALGCGKLRMLCSAEAIISLLPIFTLSRRRA</sequence>
<reference evidence="2" key="1">
    <citation type="journal article" date="2008" name="Genome Biol.">
        <title>The genome sequence of the model ascomycete fungus Podospora anserina.</title>
        <authorList>
            <person name="Espagne E."/>
            <person name="Lespinet O."/>
            <person name="Malagnac F."/>
            <person name="Da Silva C."/>
            <person name="Jaillon O."/>
            <person name="Porcel B.M."/>
            <person name="Couloux A."/>
            <person name="Aury J.-M."/>
            <person name="Segurens B."/>
            <person name="Poulain J."/>
            <person name="Anthouard V."/>
            <person name="Grossetete S."/>
            <person name="Khalili H."/>
            <person name="Coppin E."/>
            <person name="Dequard-Chablat M."/>
            <person name="Picard M."/>
            <person name="Contamine V."/>
            <person name="Arnaise S."/>
            <person name="Bourdais A."/>
            <person name="Berteaux-Lecellier V."/>
            <person name="Gautheret D."/>
            <person name="de Vries R.P."/>
            <person name="Battaglia E."/>
            <person name="Coutinho P.M."/>
            <person name="Danchin E.G.J."/>
            <person name="Henrissat B."/>
            <person name="El Khoury R."/>
            <person name="Sainsard-Chanet A."/>
            <person name="Boivin A."/>
            <person name="Pinan-Lucarre B."/>
            <person name="Sellem C.H."/>
            <person name="Debuchy R."/>
            <person name="Wincker P."/>
            <person name="Weissenbach J."/>
            <person name="Silar P."/>
        </authorList>
    </citation>
    <scope>NUCLEOTIDE SEQUENCE [LARGE SCALE GENOMIC DNA]</scope>
    <source>
        <strain evidence="2">S mat+</strain>
    </source>
</reference>
<dbReference type="VEuPathDB" id="FungiDB:PODANS_7_660"/>
<evidence type="ECO:0000256" key="1">
    <source>
        <dbReference type="SAM" id="MobiDB-lite"/>
    </source>
</evidence>
<reference evidence="2" key="2">
    <citation type="submission" date="2008-07" db="EMBL/GenBank/DDBJ databases">
        <authorList>
            <person name="Genoscope - CEA"/>
        </authorList>
    </citation>
    <scope>NUCLEOTIDE SEQUENCE</scope>
    <source>
        <strain evidence="2">S mat+</strain>
    </source>
</reference>
<dbReference type="OrthoDB" id="4586814at2759"/>
<feature type="compositionally biased region" description="Basic and acidic residues" evidence="1">
    <location>
        <begin position="1"/>
        <end position="28"/>
    </location>
</feature>
<dbReference type="RefSeq" id="XP_001905490.1">
    <property type="nucleotide sequence ID" value="XM_001905455.1"/>
</dbReference>
<feature type="region of interest" description="Disordered" evidence="1">
    <location>
        <begin position="1"/>
        <end position="33"/>
    </location>
</feature>